<reference evidence="2 3" key="1">
    <citation type="journal article" date="2010" name="J. Bacteriol.">
        <title>The complete genome sequence of Croceibacter atlanticus HTCC2559T.</title>
        <authorList>
            <person name="Oh H.M."/>
            <person name="Kang I."/>
            <person name="Ferriera S."/>
            <person name="Giovannoni S.J."/>
            <person name="Cho J.C."/>
        </authorList>
    </citation>
    <scope>NUCLEOTIDE SEQUENCE [LARGE SCALE GENOMIC DNA]</scope>
    <source>
        <strain evidence="3">ATCC BAA-628 / HTCC2559 / KCTC 12090</strain>
    </source>
</reference>
<dbReference type="RefSeq" id="WP_013188014.1">
    <property type="nucleotide sequence ID" value="NC_014230.1"/>
</dbReference>
<accession>A3U9Z7</accession>
<evidence type="ECO:0000259" key="1">
    <source>
        <dbReference type="Pfam" id="PF11827"/>
    </source>
</evidence>
<protein>
    <recommendedName>
        <fullName evidence="1">DUF3347 domain-containing protein</fullName>
    </recommendedName>
</protein>
<dbReference type="KEGG" id="cat:CA2559_11373"/>
<dbReference type="OrthoDB" id="5513217at2"/>
<evidence type="ECO:0000313" key="2">
    <source>
        <dbReference type="EMBL" id="EAP86633.1"/>
    </source>
</evidence>
<name>A3U9Z7_CROAH</name>
<feature type="domain" description="DUF3347" evidence="1">
    <location>
        <begin position="59"/>
        <end position="124"/>
    </location>
</feature>
<dbReference type="GeneID" id="89454000"/>
<organism evidence="2 3">
    <name type="scientific">Croceibacter atlanticus (strain ATCC BAA-628 / JCM 21780 / CIP 108009 / IAM 15332 / KCTC 12090 / HTCC2559)</name>
    <dbReference type="NCBI Taxonomy" id="216432"/>
    <lineage>
        <taxon>Bacteria</taxon>
        <taxon>Pseudomonadati</taxon>
        <taxon>Bacteroidota</taxon>
        <taxon>Flavobacteriia</taxon>
        <taxon>Flavobacteriales</taxon>
        <taxon>Flavobacteriaceae</taxon>
        <taxon>Croceibacter</taxon>
    </lineage>
</organism>
<dbReference type="Pfam" id="PF11827">
    <property type="entry name" value="DUF3347"/>
    <property type="match status" value="1"/>
</dbReference>
<dbReference type="HOGENOM" id="CLU_101306_0_0_10"/>
<dbReference type="STRING" id="216432.CA2559_11373"/>
<dbReference type="eggNOG" id="COG0845">
    <property type="taxonomic scope" value="Bacteria"/>
</dbReference>
<proteinExistence type="predicted"/>
<dbReference type="InterPro" id="IPR021782">
    <property type="entry name" value="DUF3347"/>
</dbReference>
<gene>
    <name evidence="2" type="ordered locus">CA2559_11373</name>
</gene>
<dbReference type="EMBL" id="CP002046">
    <property type="protein sequence ID" value="EAP86633.1"/>
    <property type="molecule type" value="Genomic_DNA"/>
</dbReference>
<sequence length="174" mass="19358">MKNLQSIAIASVLVLNLMACKDAGETNKVEQVTSKEHKEEELSKTTELEFNNETSEQLFNSYLKIKDALVASNLKEANSGAKELKEVLGEDLKTVAIIQEAKTLEEARSQMPRLSDEIEELVSSSITSGAIYKQYCPMALNNTGGYWLSSEEKIINPYFGDKMLKCGKIDSKIQ</sequence>
<evidence type="ECO:0000313" key="3">
    <source>
        <dbReference type="Proteomes" id="UP000002297"/>
    </source>
</evidence>
<dbReference type="AlphaFoldDB" id="A3U9Z7"/>
<dbReference type="Proteomes" id="UP000002297">
    <property type="component" value="Chromosome"/>
</dbReference>
<keyword evidence="3" id="KW-1185">Reference proteome</keyword>